<feature type="transmembrane region" description="Helical" evidence="6">
    <location>
        <begin position="103"/>
        <end position="125"/>
    </location>
</feature>
<organism evidence="7 8">
    <name type="scientific">Nocardioides jejuensis</name>
    <dbReference type="NCBI Taxonomy" id="2502782"/>
    <lineage>
        <taxon>Bacteria</taxon>
        <taxon>Bacillati</taxon>
        <taxon>Actinomycetota</taxon>
        <taxon>Actinomycetes</taxon>
        <taxon>Propionibacteriales</taxon>
        <taxon>Nocardioidaceae</taxon>
        <taxon>Nocardioides</taxon>
    </lineage>
</organism>
<sequence length="238" mass="24542">MTYAAWSLFAVLALADWVAVARGSKRLETIFKPAATLALLAVPAAAVASDPSTFLGSWHGTMGTVGAGHVAVVSPWLFVALAFGLLGDVLLLSDSVARFKAGLAAFLVGHLAYVLAFAAVGAGMWGATDLATGFGPWIFVALMAAALAFTQQVLPNAWKSGGPALAVPMATYTLVIATMLWFAFATGLGLVALGAAIFVASDSILARDRFVAPLPRGHLLVMITYLVGQALIVAGLLR</sequence>
<dbReference type="InterPro" id="IPR012506">
    <property type="entry name" value="TMEM86B-like"/>
</dbReference>
<feature type="transmembrane region" description="Helical" evidence="6">
    <location>
        <begin position="137"/>
        <end position="158"/>
    </location>
</feature>
<reference evidence="7 8" key="1">
    <citation type="submission" date="2019-03" db="EMBL/GenBank/DDBJ databases">
        <authorList>
            <person name="Kim M.K.M."/>
        </authorList>
    </citation>
    <scope>NUCLEOTIDE SEQUENCE [LARGE SCALE GENOMIC DNA]</scope>
    <source>
        <strain evidence="7 8">18JY15-6</strain>
    </source>
</reference>
<feature type="transmembrane region" description="Helical" evidence="6">
    <location>
        <begin position="170"/>
        <end position="199"/>
    </location>
</feature>
<keyword evidence="4 6" id="KW-1133">Transmembrane helix</keyword>
<keyword evidence="5 6" id="KW-0472">Membrane</keyword>
<dbReference type="PANTHER" id="PTHR31885">
    <property type="entry name" value="GH04784P"/>
    <property type="match status" value="1"/>
</dbReference>
<evidence type="ECO:0000256" key="1">
    <source>
        <dbReference type="ARBA" id="ARBA00004141"/>
    </source>
</evidence>
<protein>
    <submittedName>
        <fullName evidence="7">Lysoplasmalogenase</fullName>
    </submittedName>
</protein>
<evidence type="ECO:0000313" key="7">
    <source>
        <dbReference type="EMBL" id="TCJ28992.1"/>
    </source>
</evidence>
<dbReference type="PANTHER" id="PTHR31885:SF6">
    <property type="entry name" value="GH04784P"/>
    <property type="match status" value="1"/>
</dbReference>
<evidence type="ECO:0000256" key="4">
    <source>
        <dbReference type="ARBA" id="ARBA00022989"/>
    </source>
</evidence>
<dbReference type="OrthoDB" id="4350515at2"/>
<dbReference type="RefSeq" id="WP_131582734.1">
    <property type="nucleotide sequence ID" value="NZ_SJZJ01000009.1"/>
</dbReference>
<keyword evidence="3 6" id="KW-0812">Transmembrane</keyword>
<evidence type="ECO:0000256" key="3">
    <source>
        <dbReference type="ARBA" id="ARBA00022692"/>
    </source>
</evidence>
<keyword evidence="8" id="KW-1185">Reference proteome</keyword>
<accession>A0A4V6NBD9</accession>
<gene>
    <name evidence="7" type="ORF">EPD65_07465</name>
</gene>
<dbReference type="Pfam" id="PF07947">
    <property type="entry name" value="YhhN"/>
    <property type="match status" value="1"/>
</dbReference>
<dbReference type="GO" id="GO:0016020">
    <property type="term" value="C:membrane"/>
    <property type="evidence" value="ECO:0007669"/>
    <property type="project" value="UniProtKB-SubCell"/>
</dbReference>
<dbReference type="GO" id="GO:0016787">
    <property type="term" value="F:hydrolase activity"/>
    <property type="evidence" value="ECO:0007669"/>
    <property type="project" value="TreeGrafter"/>
</dbReference>
<evidence type="ECO:0000256" key="6">
    <source>
        <dbReference type="SAM" id="Phobius"/>
    </source>
</evidence>
<name>A0A4V6NBD9_9ACTN</name>
<comment type="caution">
    <text evidence="7">The sequence shown here is derived from an EMBL/GenBank/DDBJ whole genome shotgun (WGS) entry which is preliminary data.</text>
</comment>
<feature type="transmembrane region" description="Helical" evidence="6">
    <location>
        <begin position="219"/>
        <end position="237"/>
    </location>
</feature>
<dbReference type="AlphaFoldDB" id="A0A4V6NBD9"/>
<comment type="subcellular location">
    <subcellularLocation>
        <location evidence="1">Membrane</location>
        <topology evidence="1">Multi-pass membrane protein</topology>
    </subcellularLocation>
</comment>
<evidence type="ECO:0000256" key="5">
    <source>
        <dbReference type="ARBA" id="ARBA00023136"/>
    </source>
</evidence>
<evidence type="ECO:0000313" key="8">
    <source>
        <dbReference type="Proteomes" id="UP000295453"/>
    </source>
</evidence>
<proteinExistence type="inferred from homology"/>
<dbReference type="Proteomes" id="UP000295453">
    <property type="component" value="Unassembled WGS sequence"/>
</dbReference>
<evidence type="ECO:0000256" key="2">
    <source>
        <dbReference type="ARBA" id="ARBA00007375"/>
    </source>
</evidence>
<comment type="similarity">
    <text evidence="2">Belongs to the TMEM86 family.</text>
</comment>
<feature type="transmembrane region" description="Helical" evidence="6">
    <location>
        <begin position="67"/>
        <end position="91"/>
    </location>
</feature>
<dbReference type="EMBL" id="SJZJ01000009">
    <property type="protein sequence ID" value="TCJ28992.1"/>
    <property type="molecule type" value="Genomic_DNA"/>
</dbReference>